<dbReference type="Gene3D" id="4.10.93.10">
    <property type="entry name" value="Mitochondrial cytochrome c oxidase subunit VIc/VIIs"/>
    <property type="match status" value="1"/>
</dbReference>
<evidence type="ECO:0000256" key="9">
    <source>
        <dbReference type="SAM" id="Phobius"/>
    </source>
</evidence>
<comment type="pathway">
    <text evidence="2">Energy metabolism; oxidative phosphorylation.</text>
</comment>
<gene>
    <name evidence="10" type="ORF">BaRGS_00007092</name>
</gene>
<evidence type="ECO:0000313" key="11">
    <source>
        <dbReference type="Proteomes" id="UP001519460"/>
    </source>
</evidence>
<dbReference type="AlphaFoldDB" id="A0ABD0LR74"/>
<keyword evidence="11" id="KW-1185">Reference proteome</keyword>
<proteinExistence type="inferred from homology"/>
<feature type="transmembrane region" description="Helical" evidence="9">
    <location>
        <begin position="20"/>
        <end position="37"/>
    </location>
</feature>
<evidence type="ECO:0000256" key="8">
    <source>
        <dbReference type="ARBA" id="ARBA00023136"/>
    </source>
</evidence>
<keyword evidence="4 9" id="KW-0812">Transmembrane</keyword>
<dbReference type="Proteomes" id="UP001519460">
    <property type="component" value="Unassembled WGS sequence"/>
</dbReference>
<keyword evidence="5" id="KW-0999">Mitochondrion inner membrane</keyword>
<evidence type="ECO:0000256" key="1">
    <source>
        <dbReference type="ARBA" id="ARBA00004434"/>
    </source>
</evidence>
<dbReference type="PANTHER" id="PTHR48416">
    <property type="entry name" value="CYTOCHROME C OXIDASE SUBUNIT 6C"/>
    <property type="match status" value="1"/>
</dbReference>
<protein>
    <recommendedName>
        <fullName evidence="12">Mitochondrial cytochrome c oxidase subunit VIc/VIIs domain-containing protein</fullName>
    </recommendedName>
</protein>
<accession>A0ABD0LR74</accession>
<name>A0ABD0LR74_9CAEN</name>
<evidence type="ECO:0000256" key="7">
    <source>
        <dbReference type="ARBA" id="ARBA00023128"/>
    </source>
</evidence>
<comment type="similarity">
    <text evidence="3">Belongs to the cytochrome c oxidase subunit 6c family.</text>
</comment>
<dbReference type="Pfam" id="PF02937">
    <property type="entry name" value="COX6C"/>
    <property type="match status" value="1"/>
</dbReference>
<evidence type="ECO:0008006" key="12">
    <source>
        <dbReference type="Google" id="ProtNLM"/>
    </source>
</evidence>
<dbReference type="CDD" id="cd22901">
    <property type="entry name" value="CcO_VIc"/>
    <property type="match status" value="1"/>
</dbReference>
<keyword evidence="7" id="KW-0496">Mitochondrion</keyword>
<comment type="caution">
    <text evidence="10">The sequence shown here is derived from an EMBL/GenBank/DDBJ whole genome shotgun (WGS) entry which is preliminary data.</text>
</comment>
<dbReference type="EMBL" id="JACVVK020000030">
    <property type="protein sequence ID" value="KAK7501661.1"/>
    <property type="molecule type" value="Genomic_DNA"/>
</dbReference>
<keyword evidence="8 9" id="KW-0472">Membrane</keyword>
<comment type="subcellular location">
    <subcellularLocation>
        <location evidence="1">Mitochondrion inner membrane</location>
        <topology evidence="1">Single-pass membrane protein</topology>
    </subcellularLocation>
</comment>
<evidence type="ECO:0000256" key="6">
    <source>
        <dbReference type="ARBA" id="ARBA00022989"/>
    </source>
</evidence>
<dbReference type="InterPro" id="IPR037169">
    <property type="entry name" value="Cytochrome_c_oxidase_VIc_sf"/>
</dbReference>
<reference evidence="10 11" key="1">
    <citation type="journal article" date="2023" name="Sci. Data">
        <title>Genome assembly of the Korean intertidal mud-creeper Batillaria attramentaria.</title>
        <authorList>
            <person name="Patra A.K."/>
            <person name="Ho P.T."/>
            <person name="Jun S."/>
            <person name="Lee S.J."/>
            <person name="Kim Y."/>
            <person name="Won Y.J."/>
        </authorList>
    </citation>
    <scope>NUCLEOTIDE SEQUENCE [LARGE SCALE GENOMIC DNA]</scope>
    <source>
        <strain evidence="10">Wonlab-2016</strain>
    </source>
</reference>
<keyword evidence="6 9" id="KW-1133">Transmembrane helix</keyword>
<evidence type="ECO:0000313" key="10">
    <source>
        <dbReference type="EMBL" id="KAK7501661.1"/>
    </source>
</evidence>
<sequence length="80" mass="9036">MAGKPQLRGILASRLKKHAAVGFTFAISMACLWKFGFAERRKQLYRDFYQTYDGQSDFVRMREAGVFRSVLPGGKVGSLD</sequence>
<evidence type="ECO:0000256" key="3">
    <source>
        <dbReference type="ARBA" id="ARBA00007204"/>
    </source>
</evidence>
<dbReference type="InterPro" id="IPR051389">
    <property type="entry name" value="Cytochrome_c_oxidase_VIc"/>
</dbReference>
<dbReference type="PROSITE" id="PS51257">
    <property type="entry name" value="PROKAR_LIPOPROTEIN"/>
    <property type="match status" value="1"/>
</dbReference>
<evidence type="ECO:0000256" key="4">
    <source>
        <dbReference type="ARBA" id="ARBA00022692"/>
    </source>
</evidence>
<organism evidence="10 11">
    <name type="scientific">Batillaria attramentaria</name>
    <dbReference type="NCBI Taxonomy" id="370345"/>
    <lineage>
        <taxon>Eukaryota</taxon>
        <taxon>Metazoa</taxon>
        <taxon>Spiralia</taxon>
        <taxon>Lophotrochozoa</taxon>
        <taxon>Mollusca</taxon>
        <taxon>Gastropoda</taxon>
        <taxon>Caenogastropoda</taxon>
        <taxon>Sorbeoconcha</taxon>
        <taxon>Cerithioidea</taxon>
        <taxon>Batillariidae</taxon>
        <taxon>Batillaria</taxon>
    </lineage>
</organism>
<dbReference type="GO" id="GO:0005743">
    <property type="term" value="C:mitochondrial inner membrane"/>
    <property type="evidence" value="ECO:0007669"/>
    <property type="project" value="UniProtKB-SubCell"/>
</dbReference>
<dbReference type="PANTHER" id="PTHR48416:SF1">
    <property type="entry name" value="CYTOCHROME C OXIDASE SUBUNIT 6C"/>
    <property type="match status" value="1"/>
</dbReference>
<evidence type="ECO:0000256" key="5">
    <source>
        <dbReference type="ARBA" id="ARBA00022792"/>
    </source>
</evidence>
<dbReference type="InterPro" id="IPR034884">
    <property type="entry name" value="Cytochrome_c_oxidase_VIc/VIIs"/>
</dbReference>
<evidence type="ECO:0000256" key="2">
    <source>
        <dbReference type="ARBA" id="ARBA00004673"/>
    </source>
</evidence>
<dbReference type="SUPFAM" id="SSF81415">
    <property type="entry name" value="Mitochondrial cytochrome c oxidase subunit VIc"/>
    <property type="match status" value="1"/>
</dbReference>